<evidence type="ECO:0000256" key="6">
    <source>
        <dbReference type="ARBA" id="ARBA00022741"/>
    </source>
</evidence>
<keyword evidence="3" id="KW-0813">Transport</keyword>
<comment type="catalytic activity">
    <reaction evidence="13">
        <text>L-seryl-[protein] + ATP = O-phospho-L-seryl-[protein] + ADP + H(+)</text>
        <dbReference type="Rhea" id="RHEA:17989"/>
        <dbReference type="Rhea" id="RHEA-COMP:9863"/>
        <dbReference type="Rhea" id="RHEA-COMP:11604"/>
        <dbReference type="ChEBI" id="CHEBI:15378"/>
        <dbReference type="ChEBI" id="CHEBI:29999"/>
        <dbReference type="ChEBI" id="CHEBI:30616"/>
        <dbReference type="ChEBI" id="CHEBI:83421"/>
        <dbReference type="ChEBI" id="CHEBI:456216"/>
        <dbReference type="EC" id="2.7.11.1"/>
    </reaction>
</comment>
<comment type="catalytic activity">
    <reaction evidence="12">
        <text>L-threonyl-[protein] + ATP = O-phospho-L-threonyl-[protein] + ADP + H(+)</text>
        <dbReference type="Rhea" id="RHEA:46608"/>
        <dbReference type="Rhea" id="RHEA-COMP:11060"/>
        <dbReference type="Rhea" id="RHEA-COMP:11605"/>
        <dbReference type="ChEBI" id="CHEBI:15378"/>
        <dbReference type="ChEBI" id="CHEBI:30013"/>
        <dbReference type="ChEBI" id="CHEBI:30616"/>
        <dbReference type="ChEBI" id="CHEBI:61977"/>
        <dbReference type="ChEBI" id="CHEBI:456216"/>
        <dbReference type="EC" id="2.7.11.1"/>
    </reaction>
</comment>
<evidence type="ECO:0000256" key="5">
    <source>
        <dbReference type="ARBA" id="ARBA00022679"/>
    </source>
</evidence>
<feature type="region of interest" description="Disordered" evidence="14">
    <location>
        <begin position="366"/>
        <end position="395"/>
    </location>
</feature>
<dbReference type="EC" id="2.7.11.1" evidence="2"/>
<evidence type="ECO:0000256" key="12">
    <source>
        <dbReference type="ARBA" id="ARBA00047899"/>
    </source>
</evidence>
<comment type="subcellular location">
    <subcellularLocation>
        <location evidence="1">Preautophagosomal structure membrane</location>
        <topology evidence="1">Peripheral membrane protein</topology>
    </subcellularLocation>
</comment>
<dbReference type="SUPFAM" id="SSF56112">
    <property type="entry name" value="Protein kinase-like (PK-like)"/>
    <property type="match status" value="1"/>
</dbReference>
<dbReference type="GO" id="GO:0004674">
    <property type="term" value="F:protein serine/threonine kinase activity"/>
    <property type="evidence" value="ECO:0007669"/>
    <property type="project" value="UniProtKB-KW"/>
</dbReference>
<dbReference type="SMART" id="SM00220">
    <property type="entry name" value="S_TKc"/>
    <property type="match status" value="1"/>
</dbReference>
<feature type="region of interest" description="Disordered" evidence="14">
    <location>
        <begin position="463"/>
        <end position="608"/>
    </location>
</feature>
<dbReference type="InterPro" id="IPR008271">
    <property type="entry name" value="Ser/Thr_kinase_AS"/>
</dbReference>
<feature type="compositionally biased region" description="Polar residues" evidence="14">
    <location>
        <begin position="486"/>
        <end position="497"/>
    </location>
</feature>
<dbReference type="EMBL" id="MU864958">
    <property type="protein sequence ID" value="KAK4463516.1"/>
    <property type="molecule type" value="Genomic_DNA"/>
</dbReference>
<evidence type="ECO:0000256" key="9">
    <source>
        <dbReference type="ARBA" id="ARBA00022927"/>
    </source>
</evidence>
<keyword evidence="8" id="KW-0067">ATP-binding</keyword>
<feature type="region of interest" description="Disordered" evidence="14">
    <location>
        <begin position="327"/>
        <end position="347"/>
    </location>
</feature>
<evidence type="ECO:0000256" key="2">
    <source>
        <dbReference type="ARBA" id="ARBA00012513"/>
    </source>
</evidence>
<evidence type="ECO:0000256" key="10">
    <source>
        <dbReference type="ARBA" id="ARBA00023006"/>
    </source>
</evidence>
<evidence type="ECO:0000259" key="15">
    <source>
        <dbReference type="PROSITE" id="PS50011"/>
    </source>
</evidence>
<reference evidence="16" key="1">
    <citation type="journal article" date="2023" name="Mol. Phylogenet. Evol.">
        <title>Genome-scale phylogeny and comparative genomics of the fungal order Sordariales.</title>
        <authorList>
            <person name="Hensen N."/>
            <person name="Bonometti L."/>
            <person name="Westerberg I."/>
            <person name="Brannstrom I.O."/>
            <person name="Guillou S."/>
            <person name="Cros-Aarteil S."/>
            <person name="Calhoun S."/>
            <person name="Haridas S."/>
            <person name="Kuo A."/>
            <person name="Mondo S."/>
            <person name="Pangilinan J."/>
            <person name="Riley R."/>
            <person name="LaButti K."/>
            <person name="Andreopoulos B."/>
            <person name="Lipzen A."/>
            <person name="Chen C."/>
            <person name="Yan M."/>
            <person name="Daum C."/>
            <person name="Ng V."/>
            <person name="Clum A."/>
            <person name="Steindorff A."/>
            <person name="Ohm R.A."/>
            <person name="Martin F."/>
            <person name="Silar P."/>
            <person name="Natvig D.O."/>
            <person name="Lalanne C."/>
            <person name="Gautier V."/>
            <person name="Ament-Velasquez S.L."/>
            <person name="Kruys A."/>
            <person name="Hutchinson M.I."/>
            <person name="Powell A.J."/>
            <person name="Barry K."/>
            <person name="Miller A.N."/>
            <person name="Grigoriev I.V."/>
            <person name="Debuchy R."/>
            <person name="Gladieux P."/>
            <person name="Hiltunen Thoren M."/>
            <person name="Johannesson H."/>
        </authorList>
    </citation>
    <scope>NUCLEOTIDE SEQUENCE</scope>
    <source>
        <strain evidence="16">PSN324</strain>
    </source>
</reference>
<dbReference type="InterPro" id="IPR011009">
    <property type="entry name" value="Kinase-like_dom_sf"/>
</dbReference>
<feature type="compositionally biased region" description="Polar residues" evidence="14">
    <location>
        <begin position="590"/>
        <end position="599"/>
    </location>
</feature>
<dbReference type="GO" id="GO:0005524">
    <property type="term" value="F:ATP binding"/>
    <property type="evidence" value="ECO:0007669"/>
    <property type="project" value="UniProtKB-KW"/>
</dbReference>
<evidence type="ECO:0000256" key="11">
    <source>
        <dbReference type="ARBA" id="ARBA00030237"/>
    </source>
</evidence>
<dbReference type="GO" id="GO:0015031">
    <property type="term" value="P:protein transport"/>
    <property type="evidence" value="ECO:0007669"/>
    <property type="project" value="UniProtKB-KW"/>
</dbReference>
<sequence>MEDQQLPPFVRDYKLNTSIRKNGHVIHSFEDGAFPNYSRRTESWAPDKKRIGRGGQGEVFLQRREDDQSQCRAVKRLRLPEGSQRSSLRRRALREIGIIIRFSHEKFSRYFVKSFGWYESKNSLYITMEYLPEGDLGAYLRKHSSGIPEDESRHIIGQILQALVVMHQEKLAHRDIKPGNILIQQFPIENGPSSWWVKVADFGISRVAGPEICHSTVLASGIYTAPEVARGSPSVDYLLADMWSLGATAYEILTGAVVFATQYVAFEYCRHPDGNFPHDNLDSRLISLNGQAIIREMLEPESSYRLSSKNAIAHPWFPPAQGELEARTEYDLSDSSSESWSLDSSPRESLELVGMTTQVSRITGLPTPLDFSQPPAADIQPESSADGGNVASHPTRVARGDATATRAPSLDQVYGTGFSQSHLLEPSLANNSHSELVPSPIATYYPGPIVAFLQSKCPRLEYPGMQPAQHPQGSDAERPCAGVTQAADNSSTAQQPAHRSPVEARATRRPRGPREMPSLPASAPGKLNADGARDLKVPAELGAITSEAREKEPRRRGRLRRRPPFDMRESGLSPSSSSSPAIRGPYSGARSGQSRTSALIDQKRPDSVRDAIRRLILPELNALKAEQRARNSVGEINFEEETRRGTSKLDW</sequence>
<accession>A0AAV9HUP3</accession>
<reference evidence="16" key="2">
    <citation type="submission" date="2023-06" db="EMBL/GenBank/DDBJ databases">
        <authorList>
            <consortium name="Lawrence Berkeley National Laboratory"/>
            <person name="Mondo S.J."/>
            <person name="Hensen N."/>
            <person name="Bonometti L."/>
            <person name="Westerberg I."/>
            <person name="Brannstrom I.O."/>
            <person name="Guillou S."/>
            <person name="Cros-Aarteil S."/>
            <person name="Calhoun S."/>
            <person name="Haridas S."/>
            <person name="Kuo A."/>
            <person name="Pangilinan J."/>
            <person name="Riley R."/>
            <person name="Labutti K."/>
            <person name="Andreopoulos B."/>
            <person name="Lipzen A."/>
            <person name="Chen C."/>
            <person name="Yanf M."/>
            <person name="Daum C."/>
            <person name="Ng V."/>
            <person name="Clum A."/>
            <person name="Steindorff A."/>
            <person name="Ohm R."/>
            <person name="Martin F."/>
            <person name="Silar P."/>
            <person name="Natvig D."/>
            <person name="Lalanne C."/>
            <person name="Gautier V."/>
            <person name="Ament-Velasquez S.L."/>
            <person name="Kruys A."/>
            <person name="Hutchinson M.I."/>
            <person name="Powell A.J."/>
            <person name="Barry K."/>
            <person name="Miller A.N."/>
            <person name="Grigoriev I.V."/>
            <person name="Debuchy R."/>
            <person name="Gladieux P."/>
            <person name="Thoren M.H."/>
            <person name="Johannesson H."/>
        </authorList>
    </citation>
    <scope>NUCLEOTIDE SEQUENCE</scope>
    <source>
        <strain evidence="16">PSN324</strain>
    </source>
</reference>
<organism evidence="16 17">
    <name type="scientific">Cladorrhinum samala</name>
    <dbReference type="NCBI Taxonomy" id="585594"/>
    <lineage>
        <taxon>Eukaryota</taxon>
        <taxon>Fungi</taxon>
        <taxon>Dikarya</taxon>
        <taxon>Ascomycota</taxon>
        <taxon>Pezizomycotina</taxon>
        <taxon>Sordariomycetes</taxon>
        <taxon>Sordariomycetidae</taxon>
        <taxon>Sordariales</taxon>
        <taxon>Podosporaceae</taxon>
        <taxon>Cladorrhinum</taxon>
    </lineage>
</organism>
<keyword evidence="17" id="KW-1185">Reference proteome</keyword>
<dbReference type="Gene3D" id="1.10.510.10">
    <property type="entry name" value="Transferase(Phosphotransferase) domain 1"/>
    <property type="match status" value="1"/>
</dbReference>
<keyword evidence="5" id="KW-0808">Transferase</keyword>
<dbReference type="GO" id="GO:0010506">
    <property type="term" value="P:regulation of autophagy"/>
    <property type="evidence" value="ECO:0007669"/>
    <property type="project" value="InterPro"/>
</dbReference>
<evidence type="ECO:0000256" key="8">
    <source>
        <dbReference type="ARBA" id="ARBA00022840"/>
    </source>
</evidence>
<dbReference type="InterPro" id="IPR045269">
    <property type="entry name" value="Atg1-like"/>
</dbReference>
<dbReference type="AlphaFoldDB" id="A0AAV9HUP3"/>
<keyword evidence="4" id="KW-0723">Serine/threonine-protein kinase</keyword>
<feature type="domain" description="Protein kinase" evidence="15">
    <location>
        <begin position="45"/>
        <end position="317"/>
    </location>
</feature>
<feature type="compositionally biased region" description="Low complexity" evidence="14">
    <location>
        <begin position="333"/>
        <end position="344"/>
    </location>
</feature>
<evidence type="ECO:0000256" key="3">
    <source>
        <dbReference type="ARBA" id="ARBA00022448"/>
    </source>
</evidence>
<keyword evidence="6" id="KW-0547">Nucleotide-binding</keyword>
<evidence type="ECO:0000256" key="7">
    <source>
        <dbReference type="ARBA" id="ARBA00022777"/>
    </source>
</evidence>
<proteinExistence type="predicted"/>
<name>A0AAV9HUP3_9PEZI</name>
<dbReference type="PANTHER" id="PTHR24348">
    <property type="entry name" value="SERINE/THREONINE-PROTEIN KINASE UNC-51-RELATED"/>
    <property type="match status" value="1"/>
</dbReference>
<evidence type="ECO:0000313" key="16">
    <source>
        <dbReference type="EMBL" id="KAK4463516.1"/>
    </source>
</evidence>
<evidence type="ECO:0000256" key="14">
    <source>
        <dbReference type="SAM" id="MobiDB-lite"/>
    </source>
</evidence>
<dbReference type="PROSITE" id="PS50011">
    <property type="entry name" value="PROTEIN_KINASE_DOM"/>
    <property type="match status" value="1"/>
</dbReference>
<dbReference type="GO" id="GO:0034045">
    <property type="term" value="C:phagophore assembly site membrane"/>
    <property type="evidence" value="ECO:0007669"/>
    <property type="project" value="UniProtKB-SubCell"/>
</dbReference>
<keyword evidence="7 16" id="KW-0418">Kinase</keyword>
<comment type="caution">
    <text evidence="16">The sequence shown here is derived from an EMBL/GenBank/DDBJ whole genome shotgun (WGS) entry which is preliminary data.</text>
</comment>
<dbReference type="PANTHER" id="PTHR24348:SF22">
    <property type="entry name" value="NON-SPECIFIC SERINE_THREONINE PROTEIN KINASE"/>
    <property type="match status" value="1"/>
</dbReference>
<keyword evidence="9" id="KW-0653">Protein transport</keyword>
<dbReference type="GO" id="GO:0005829">
    <property type="term" value="C:cytosol"/>
    <property type="evidence" value="ECO:0007669"/>
    <property type="project" value="TreeGrafter"/>
</dbReference>
<protein>
    <recommendedName>
        <fullName evidence="2">non-specific serine/threonine protein kinase</fullName>
        <ecNumber evidence="2">2.7.11.1</ecNumber>
    </recommendedName>
    <alternativeName>
        <fullName evidence="11">Autophagy-related protein 1</fullName>
    </alternativeName>
</protein>
<keyword evidence="10" id="KW-0072">Autophagy</keyword>
<dbReference type="InterPro" id="IPR000719">
    <property type="entry name" value="Prot_kinase_dom"/>
</dbReference>
<dbReference type="PROSITE" id="PS00108">
    <property type="entry name" value="PROTEIN_KINASE_ST"/>
    <property type="match status" value="1"/>
</dbReference>
<dbReference type="CDD" id="cd14014">
    <property type="entry name" value="STKc_PknB_like"/>
    <property type="match status" value="1"/>
</dbReference>
<dbReference type="Proteomes" id="UP001321749">
    <property type="component" value="Unassembled WGS sequence"/>
</dbReference>
<gene>
    <name evidence="16" type="ORF">QBC42DRAFT_265429</name>
</gene>
<evidence type="ECO:0000256" key="1">
    <source>
        <dbReference type="ARBA" id="ARBA00004623"/>
    </source>
</evidence>
<dbReference type="Pfam" id="PF00069">
    <property type="entry name" value="Pkinase"/>
    <property type="match status" value="1"/>
</dbReference>
<dbReference type="GO" id="GO:0005776">
    <property type="term" value="C:autophagosome"/>
    <property type="evidence" value="ECO:0007669"/>
    <property type="project" value="TreeGrafter"/>
</dbReference>
<evidence type="ECO:0000256" key="13">
    <source>
        <dbReference type="ARBA" id="ARBA00048679"/>
    </source>
</evidence>
<evidence type="ECO:0000256" key="4">
    <source>
        <dbReference type="ARBA" id="ARBA00022527"/>
    </source>
</evidence>
<dbReference type="GO" id="GO:0000045">
    <property type="term" value="P:autophagosome assembly"/>
    <property type="evidence" value="ECO:0007669"/>
    <property type="project" value="TreeGrafter"/>
</dbReference>
<evidence type="ECO:0000313" key="17">
    <source>
        <dbReference type="Proteomes" id="UP001321749"/>
    </source>
</evidence>